<protein>
    <submittedName>
        <fullName evidence="6">Transcriptional regulator, LysR family</fullName>
    </submittedName>
</protein>
<accession>A0A242MH94</accession>
<dbReference type="InterPro" id="IPR036390">
    <property type="entry name" value="WH_DNA-bd_sf"/>
</dbReference>
<dbReference type="InterPro" id="IPR058163">
    <property type="entry name" value="LysR-type_TF_proteobact-type"/>
</dbReference>
<dbReference type="GO" id="GO:0043565">
    <property type="term" value="F:sequence-specific DNA binding"/>
    <property type="evidence" value="ECO:0007669"/>
    <property type="project" value="TreeGrafter"/>
</dbReference>
<dbReference type="PANTHER" id="PTHR30537">
    <property type="entry name" value="HTH-TYPE TRANSCRIPTIONAL REGULATOR"/>
    <property type="match status" value="1"/>
</dbReference>
<keyword evidence="3" id="KW-0238">DNA-binding</keyword>
<sequence>MTGQAQMRRVADGKSANFSRDTIMDSLGGISMFVQVADTRSFTETGRQLGLSSSAVGKSIARMEERLGVRLFHRSTRSITLTAEGTLFLERCRRILGEVEAAEAELSDAAGSPRGRLRISTPQLSGLIMPALDGFMAQYPDIEIDVDLSDRMVDVVEEGFDTVIRTGAQHDSRLVSRRLGSCGQVLVASPGYLRERGTPSHPSELVHHACLLHKFPATGRLERWPFQLAASEADPELPQTFVSNTIEVLGFLALQDKGLAFLPTFLVRDALASGALQVVLDDYINQTVTFWILWPASRYASPKLRVFIDYISQNLKI</sequence>
<keyword evidence="4" id="KW-0804">Transcription</keyword>
<dbReference type="SUPFAM" id="SSF53850">
    <property type="entry name" value="Periplasmic binding protein-like II"/>
    <property type="match status" value="1"/>
</dbReference>
<evidence type="ECO:0000256" key="3">
    <source>
        <dbReference type="ARBA" id="ARBA00023125"/>
    </source>
</evidence>
<dbReference type="Gene3D" id="3.40.190.290">
    <property type="match status" value="1"/>
</dbReference>
<organism evidence="6 7">
    <name type="scientific">Caballeronia sordidicola</name>
    <name type="common">Burkholderia sordidicola</name>
    <dbReference type="NCBI Taxonomy" id="196367"/>
    <lineage>
        <taxon>Bacteria</taxon>
        <taxon>Pseudomonadati</taxon>
        <taxon>Pseudomonadota</taxon>
        <taxon>Betaproteobacteria</taxon>
        <taxon>Burkholderiales</taxon>
        <taxon>Burkholderiaceae</taxon>
        <taxon>Caballeronia</taxon>
    </lineage>
</organism>
<dbReference type="Gene3D" id="1.10.10.10">
    <property type="entry name" value="Winged helix-like DNA-binding domain superfamily/Winged helix DNA-binding domain"/>
    <property type="match status" value="1"/>
</dbReference>
<dbReference type="FunFam" id="1.10.10.10:FF:000001">
    <property type="entry name" value="LysR family transcriptional regulator"/>
    <property type="match status" value="1"/>
</dbReference>
<gene>
    <name evidence="6" type="ORF">PAMC26577_26090</name>
</gene>
<evidence type="ECO:0000256" key="4">
    <source>
        <dbReference type="ARBA" id="ARBA00023163"/>
    </source>
</evidence>
<reference evidence="6 7" key="1">
    <citation type="submission" date="2017-03" db="EMBL/GenBank/DDBJ databases">
        <title>Genome analysis of strain PAMC 26577.</title>
        <authorList>
            <person name="Oh H.-M."/>
            <person name="Yang J.-A."/>
        </authorList>
    </citation>
    <scope>NUCLEOTIDE SEQUENCE [LARGE SCALE GENOMIC DNA]</scope>
    <source>
        <strain evidence="6 7">PAMC 26577</strain>
    </source>
</reference>
<keyword evidence="2" id="KW-0805">Transcription regulation</keyword>
<dbReference type="Pfam" id="PF03466">
    <property type="entry name" value="LysR_substrate"/>
    <property type="match status" value="1"/>
</dbReference>
<evidence type="ECO:0000256" key="1">
    <source>
        <dbReference type="ARBA" id="ARBA00009437"/>
    </source>
</evidence>
<dbReference type="Proteomes" id="UP000195221">
    <property type="component" value="Unassembled WGS sequence"/>
</dbReference>
<comment type="caution">
    <text evidence="6">The sequence shown here is derived from an EMBL/GenBank/DDBJ whole genome shotgun (WGS) entry which is preliminary data.</text>
</comment>
<evidence type="ECO:0000313" key="7">
    <source>
        <dbReference type="Proteomes" id="UP000195221"/>
    </source>
</evidence>
<evidence type="ECO:0000313" key="6">
    <source>
        <dbReference type="EMBL" id="OTP70526.1"/>
    </source>
</evidence>
<feature type="domain" description="HTH lysR-type" evidence="5">
    <location>
        <begin position="25"/>
        <end position="82"/>
    </location>
</feature>
<dbReference type="CDD" id="cd08476">
    <property type="entry name" value="PBP2_CrgA_like_7"/>
    <property type="match status" value="1"/>
</dbReference>
<dbReference type="InterPro" id="IPR036388">
    <property type="entry name" value="WH-like_DNA-bd_sf"/>
</dbReference>
<dbReference type="InterPro" id="IPR000847">
    <property type="entry name" value="LysR_HTH_N"/>
</dbReference>
<dbReference type="GO" id="GO:0003700">
    <property type="term" value="F:DNA-binding transcription factor activity"/>
    <property type="evidence" value="ECO:0007669"/>
    <property type="project" value="InterPro"/>
</dbReference>
<evidence type="ECO:0000256" key="2">
    <source>
        <dbReference type="ARBA" id="ARBA00023015"/>
    </source>
</evidence>
<dbReference type="AlphaFoldDB" id="A0A242MH94"/>
<dbReference type="Pfam" id="PF00126">
    <property type="entry name" value="HTH_1"/>
    <property type="match status" value="1"/>
</dbReference>
<dbReference type="GO" id="GO:0006351">
    <property type="term" value="P:DNA-templated transcription"/>
    <property type="evidence" value="ECO:0007669"/>
    <property type="project" value="TreeGrafter"/>
</dbReference>
<dbReference type="SUPFAM" id="SSF46785">
    <property type="entry name" value="Winged helix' DNA-binding domain"/>
    <property type="match status" value="1"/>
</dbReference>
<dbReference type="PANTHER" id="PTHR30537:SF72">
    <property type="entry name" value="LYSR FAMILY TRANSCRIPTIONAL REGULATOR"/>
    <property type="match status" value="1"/>
</dbReference>
<proteinExistence type="inferred from homology"/>
<dbReference type="EMBL" id="NBTZ01000106">
    <property type="protein sequence ID" value="OTP70526.1"/>
    <property type="molecule type" value="Genomic_DNA"/>
</dbReference>
<dbReference type="PROSITE" id="PS50931">
    <property type="entry name" value="HTH_LYSR"/>
    <property type="match status" value="1"/>
</dbReference>
<name>A0A242MH94_CABSO</name>
<dbReference type="InterPro" id="IPR005119">
    <property type="entry name" value="LysR_subst-bd"/>
</dbReference>
<evidence type="ECO:0000259" key="5">
    <source>
        <dbReference type="PROSITE" id="PS50931"/>
    </source>
</evidence>
<comment type="similarity">
    <text evidence="1">Belongs to the LysR transcriptional regulatory family.</text>
</comment>